<sequence>MKYGAIELGVFVCFVFSLFNFSASLIIVSYHDDPFIGQWREVKSGSGYYYILTNKKSFQHARDECRRYGGDLAVRVRDFSIRSTLQQTFNFDNAWIGLMKEDNNWVWVDKTSSTTGNTHWIQNPLQPSNSGGHENCGEIIDDYSLRTNDAPCTVYRHGLCEHNRQGYVAGNGYRYMLTSKGTWTNTRTECINEGGDLAAVGMKDFSLRACWTNLVKFLENIFKWKWNTLLLR</sequence>
<dbReference type="EMBL" id="CAWYQH010000001">
    <property type="protein sequence ID" value="CAK8671650.1"/>
    <property type="molecule type" value="Genomic_DNA"/>
</dbReference>
<dbReference type="InterPro" id="IPR001304">
    <property type="entry name" value="C-type_lectin-like"/>
</dbReference>
<dbReference type="InterPro" id="IPR016186">
    <property type="entry name" value="C-type_lectin-like/link_sf"/>
</dbReference>
<reference evidence="3 4" key="1">
    <citation type="submission" date="2024-02" db="EMBL/GenBank/DDBJ databases">
        <authorList>
            <person name="Daric V."/>
            <person name="Darras S."/>
        </authorList>
    </citation>
    <scope>NUCLEOTIDE SEQUENCE [LARGE SCALE GENOMIC DNA]</scope>
</reference>
<evidence type="ECO:0000313" key="4">
    <source>
        <dbReference type="Proteomes" id="UP001642483"/>
    </source>
</evidence>
<accession>A0ABP0EW47</accession>
<proteinExistence type="predicted"/>
<keyword evidence="4" id="KW-1185">Reference proteome</keyword>
<organism evidence="3 4">
    <name type="scientific">Clavelina lepadiformis</name>
    <name type="common">Light-bulb sea squirt</name>
    <name type="synonym">Ascidia lepadiformis</name>
    <dbReference type="NCBI Taxonomy" id="159417"/>
    <lineage>
        <taxon>Eukaryota</taxon>
        <taxon>Metazoa</taxon>
        <taxon>Chordata</taxon>
        <taxon>Tunicata</taxon>
        <taxon>Ascidiacea</taxon>
        <taxon>Aplousobranchia</taxon>
        <taxon>Clavelinidae</taxon>
        <taxon>Clavelina</taxon>
    </lineage>
</organism>
<dbReference type="SUPFAM" id="SSF56436">
    <property type="entry name" value="C-type lectin-like"/>
    <property type="match status" value="1"/>
</dbReference>
<comment type="caution">
    <text evidence="3">The sequence shown here is derived from an EMBL/GenBank/DDBJ whole genome shotgun (WGS) entry which is preliminary data.</text>
</comment>
<keyword evidence="1" id="KW-0472">Membrane</keyword>
<dbReference type="PANTHER" id="PTHR22803">
    <property type="entry name" value="MANNOSE, PHOSPHOLIPASE, LECTIN RECEPTOR RELATED"/>
    <property type="match status" value="1"/>
</dbReference>
<keyword evidence="1" id="KW-0812">Transmembrane</keyword>
<dbReference type="InterPro" id="IPR016187">
    <property type="entry name" value="CTDL_fold"/>
</dbReference>
<keyword evidence="1" id="KW-1133">Transmembrane helix</keyword>
<dbReference type="Proteomes" id="UP001642483">
    <property type="component" value="Unassembled WGS sequence"/>
</dbReference>
<feature type="transmembrane region" description="Helical" evidence="1">
    <location>
        <begin position="6"/>
        <end position="30"/>
    </location>
</feature>
<dbReference type="Pfam" id="PF00059">
    <property type="entry name" value="Lectin_C"/>
    <property type="match status" value="1"/>
</dbReference>
<name>A0ABP0EW47_CLALP</name>
<gene>
    <name evidence="3" type="ORF">CVLEPA_LOCUS698</name>
</gene>
<evidence type="ECO:0000313" key="3">
    <source>
        <dbReference type="EMBL" id="CAK8671650.1"/>
    </source>
</evidence>
<dbReference type="Gene3D" id="3.10.100.10">
    <property type="entry name" value="Mannose-Binding Protein A, subunit A"/>
    <property type="match status" value="1"/>
</dbReference>
<evidence type="ECO:0000256" key="1">
    <source>
        <dbReference type="SAM" id="Phobius"/>
    </source>
</evidence>
<dbReference type="PROSITE" id="PS50041">
    <property type="entry name" value="C_TYPE_LECTIN_2"/>
    <property type="match status" value="1"/>
</dbReference>
<dbReference type="InterPro" id="IPR050111">
    <property type="entry name" value="C-type_lectin/snaclec_domain"/>
</dbReference>
<protein>
    <recommendedName>
        <fullName evidence="2">C-type lectin domain-containing protein</fullName>
    </recommendedName>
</protein>
<evidence type="ECO:0000259" key="2">
    <source>
        <dbReference type="PROSITE" id="PS50041"/>
    </source>
</evidence>
<feature type="domain" description="C-type lectin" evidence="2">
    <location>
        <begin position="49"/>
        <end position="161"/>
    </location>
</feature>
<dbReference type="SMART" id="SM00034">
    <property type="entry name" value="CLECT"/>
    <property type="match status" value="1"/>
</dbReference>